<dbReference type="GO" id="GO:0051213">
    <property type="term" value="F:dioxygenase activity"/>
    <property type="evidence" value="ECO:0007669"/>
    <property type="project" value="UniProtKB-KW"/>
</dbReference>
<keyword evidence="3 4" id="KW-0408">Iron</keyword>
<keyword evidence="7" id="KW-1185">Reference proteome</keyword>
<dbReference type="InterPro" id="IPR044861">
    <property type="entry name" value="IPNS-like_FE2OG_OXY"/>
</dbReference>
<dbReference type="Pfam" id="PF14226">
    <property type="entry name" value="DIOX_N"/>
    <property type="match status" value="1"/>
</dbReference>
<evidence type="ECO:0000259" key="5">
    <source>
        <dbReference type="PROSITE" id="PS51471"/>
    </source>
</evidence>
<accession>A0A8T1ZC94</accession>
<dbReference type="EMBL" id="JAEFBJ010000011">
    <property type="protein sequence ID" value="KAG7555947.1"/>
    <property type="molecule type" value="Genomic_DNA"/>
</dbReference>
<dbReference type="InterPro" id="IPR026992">
    <property type="entry name" value="DIOX_N"/>
</dbReference>
<reference evidence="6 7" key="1">
    <citation type="submission" date="2020-12" db="EMBL/GenBank/DDBJ databases">
        <title>Concerted genomic and epigenomic changes stabilize Arabidopsis allopolyploids.</title>
        <authorList>
            <person name="Chen Z."/>
        </authorList>
    </citation>
    <scope>NUCLEOTIDE SEQUENCE [LARGE SCALE GENOMIC DNA]</scope>
    <source>
        <strain evidence="6">As9502</strain>
        <tissue evidence="6">Leaf</tissue>
    </source>
</reference>
<evidence type="ECO:0000256" key="4">
    <source>
        <dbReference type="RuleBase" id="RU003682"/>
    </source>
</evidence>
<evidence type="ECO:0000256" key="2">
    <source>
        <dbReference type="ARBA" id="ARBA00022723"/>
    </source>
</evidence>
<dbReference type="OrthoDB" id="288590at2759"/>
<evidence type="ECO:0000256" key="3">
    <source>
        <dbReference type="ARBA" id="ARBA00023004"/>
    </source>
</evidence>
<gene>
    <name evidence="6" type="ORF">ISN44_As11g020300</name>
</gene>
<evidence type="ECO:0000313" key="6">
    <source>
        <dbReference type="EMBL" id="KAG7555947.1"/>
    </source>
</evidence>
<sequence length="349" mass="39616">MEKPKFKTVQEVVAAGEGLPDRYLQAPIGDDNGIPLNASIPEMDIPAIDLSLLLSASEDGREELSKLHSALSTWGVVQLLNHGITEAFLDKIYKLTKEFFALPTEEKQKCAREIGSIQGYGNDMILWDDQVLDWIDRLYITTYPEDQIQLKFWPQVPLGFRETLHEYTMKQHLVIEQFLKAMARSLELEENCFLDMCGENATMDTRFNMYPPCPRPDKVIGVKPHADKSAFTLLLPDKNVEGLQFLKDGKWYKAPIVSADTILINVGDQMEIMSNGIYKSPVHRVVTNREKERISVATFFIPGADKEIQPVNGLVSKARPRLYKPVKNYVKLLNNYYLQGLRPIAASLI</sequence>
<dbReference type="Pfam" id="PF03171">
    <property type="entry name" value="2OG-FeII_Oxy"/>
    <property type="match status" value="1"/>
</dbReference>
<dbReference type="InterPro" id="IPR005123">
    <property type="entry name" value="Oxoglu/Fe-dep_dioxygenase_dom"/>
</dbReference>
<dbReference type="PROSITE" id="PS51471">
    <property type="entry name" value="FE2OG_OXY"/>
    <property type="match status" value="1"/>
</dbReference>
<dbReference type="Proteomes" id="UP000694251">
    <property type="component" value="Chromosome 11"/>
</dbReference>
<dbReference type="PANTHER" id="PTHR47991">
    <property type="entry name" value="OXOGLUTARATE/IRON-DEPENDENT DIOXYGENASE"/>
    <property type="match status" value="1"/>
</dbReference>
<keyword evidence="2 4" id="KW-0479">Metal-binding</keyword>
<keyword evidence="4" id="KW-0560">Oxidoreductase</keyword>
<evidence type="ECO:0000256" key="1">
    <source>
        <dbReference type="ARBA" id="ARBA00008056"/>
    </source>
</evidence>
<dbReference type="AlphaFoldDB" id="A0A8T1ZC94"/>
<proteinExistence type="inferred from homology"/>
<evidence type="ECO:0000313" key="7">
    <source>
        <dbReference type="Proteomes" id="UP000694251"/>
    </source>
</evidence>
<feature type="domain" description="Fe2OG dioxygenase" evidence="5">
    <location>
        <begin position="201"/>
        <end position="302"/>
    </location>
</feature>
<dbReference type="InterPro" id="IPR050295">
    <property type="entry name" value="Plant_2OG-oxidoreductases"/>
</dbReference>
<organism evidence="6 7">
    <name type="scientific">Arabidopsis suecica</name>
    <name type="common">Swedish thale-cress</name>
    <name type="synonym">Cardaminopsis suecica</name>
    <dbReference type="NCBI Taxonomy" id="45249"/>
    <lineage>
        <taxon>Eukaryota</taxon>
        <taxon>Viridiplantae</taxon>
        <taxon>Streptophyta</taxon>
        <taxon>Embryophyta</taxon>
        <taxon>Tracheophyta</taxon>
        <taxon>Spermatophyta</taxon>
        <taxon>Magnoliopsida</taxon>
        <taxon>eudicotyledons</taxon>
        <taxon>Gunneridae</taxon>
        <taxon>Pentapetalae</taxon>
        <taxon>rosids</taxon>
        <taxon>malvids</taxon>
        <taxon>Brassicales</taxon>
        <taxon>Brassicaceae</taxon>
        <taxon>Camelineae</taxon>
        <taxon>Arabidopsis</taxon>
    </lineage>
</organism>
<comment type="caution">
    <text evidence="6">The sequence shown here is derived from an EMBL/GenBank/DDBJ whole genome shotgun (WGS) entry which is preliminary data.</text>
</comment>
<protein>
    <submittedName>
        <fullName evidence="6">Non-hem dioxygenase N-terminal domain</fullName>
    </submittedName>
</protein>
<keyword evidence="6" id="KW-0223">Dioxygenase</keyword>
<dbReference type="FunFam" id="2.60.120.330:FF:000018">
    <property type="entry name" value="2-oxoglutarate (2OG) and Fe(II)-dependent oxygenase superfamily protein"/>
    <property type="match status" value="1"/>
</dbReference>
<dbReference type="GO" id="GO:0046872">
    <property type="term" value="F:metal ion binding"/>
    <property type="evidence" value="ECO:0007669"/>
    <property type="project" value="UniProtKB-KW"/>
</dbReference>
<name>A0A8T1ZC94_ARASU</name>
<comment type="similarity">
    <text evidence="1 4">Belongs to the iron/ascorbate-dependent oxidoreductase family.</text>
</comment>